<dbReference type="PANTHER" id="PTHR21152:SF40">
    <property type="entry name" value="ALANINE--GLYOXYLATE AMINOTRANSFERASE"/>
    <property type="match status" value="1"/>
</dbReference>
<sequence>KIAKAVHSVGGLFVLDCIASGAIWVDMEAIGVDVLISAPQKGWSASPCSGLVTLSPLARSRIDETASSSFSCDLRKWLQIMEAYEDGGHAYHATMPTDALVKFRDAMKETEEYGFEKVRSEQWALGKKVRELLVSKGFRSVAAEGFQAPGVVVSYTDNADIQNGKLFAELGMQIAAGVPLKCDEPEDFQTFRLGLFGLDKLHNIDRTVNNLEKVLNQIQ</sequence>
<gene>
    <name evidence="3" type="ORF">METZ01_LOCUS394125</name>
</gene>
<comment type="cofactor">
    <cofactor evidence="1">
        <name>pyridoxal 5'-phosphate</name>
        <dbReference type="ChEBI" id="CHEBI:597326"/>
    </cofactor>
</comment>
<dbReference type="InterPro" id="IPR015424">
    <property type="entry name" value="PyrdxlP-dep_Trfase"/>
</dbReference>
<protein>
    <submittedName>
        <fullName evidence="3">Uncharacterized protein</fullName>
    </submittedName>
</protein>
<accession>A0A382V5V1</accession>
<keyword evidence="2" id="KW-0663">Pyridoxal phosphate</keyword>
<dbReference type="Gene3D" id="3.40.640.10">
    <property type="entry name" value="Type I PLP-dependent aspartate aminotransferase-like (Major domain)"/>
    <property type="match status" value="1"/>
</dbReference>
<dbReference type="GO" id="GO:0019265">
    <property type="term" value="P:glycine biosynthetic process, by transamination of glyoxylate"/>
    <property type="evidence" value="ECO:0007669"/>
    <property type="project" value="TreeGrafter"/>
</dbReference>
<dbReference type="AlphaFoldDB" id="A0A382V5V1"/>
<evidence type="ECO:0000256" key="2">
    <source>
        <dbReference type="ARBA" id="ARBA00022898"/>
    </source>
</evidence>
<dbReference type="GO" id="GO:0008453">
    <property type="term" value="F:alanine-glyoxylate transaminase activity"/>
    <property type="evidence" value="ECO:0007669"/>
    <property type="project" value="TreeGrafter"/>
</dbReference>
<dbReference type="EMBL" id="UINC01149046">
    <property type="protein sequence ID" value="SVD41271.1"/>
    <property type="molecule type" value="Genomic_DNA"/>
</dbReference>
<dbReference type="SUPFAM" id="SSF53383">
    <property type="entry name" value="PLP-dependent transferases"/>
    <property type="match status" value="1"/>
</dbReference>
<dbReference type="InterPro" id="IPR015421">
    <property type="entry name" value="PyrdxlP-dep_Trfase_major"/>
</dbReference>
<feature type="non-terminal residue" evidence="3">
    <location>
        <position position="1"/>
    </location>
</feature>
<evidence type="ECO:0000313" key="3">
    <source>
        <dbReference type="EMBL" id="SVD41271.1"/>
    </source>
</evidence>
<reference evidence="3" key="1">
    <citation type="submission" date="2018-05" db="EMBL/GenBank/DDBJ databases">
        <authorList>
            <person name="Lanie J.A."/>
            <person name="Ng W.-L."/>
            <person name="Kazmierczak K.M."/>
            <person name="Andrzejewski T.M."/>
            <person name="Davidsen T.M."/>
            <person name="Wayne K.J."/>
            <person name="Tettelin H."/>
            <person name="Glass J.I."/>
            <person name="Rusch D."/>
            <person name="Podicherti R."/>
            <person name="Tsui H.-C.T."/>
            <person name="Winkler M.E."/>
        </authorList>
    </citation>
    <scope>NUCLEOTIDE SEQUENCE</scope>
</reference>
<proteinExistence type="predicted"/>
<dbReference type="GO" id="GO:0004760">
    <property type="term" value="F:L-serine-pyruvate transaminase activity"/>
    <property type="evidence" value="ECO:0007669"/>
    <property type="project" value="TreeGrafter"/>
</dbReference>
<dbReference type="InterPro" id="IPR015422">
    <property type="entry name" value="PyrdxlP-dep_Trfase_small"/>
</dbReference>
<dbReference type="PANTHER" id="PTHR21152">
    <property type="entry name" value="AMINOTRANSFERASE CLASS V"/>
    <property type="match status" value="1"/>
</dbReference>
<dbReference type="Gene3D" id="3.90.1150.10">
    <property type="entry name" value="Aspartate Aminotransferase, domain 1"/>
    <property type="match status" value="1"/>
</dbReference>
<dbReference type="GO" id="GO:0005777">
    <property type="term" value="C:peroxisome"/>
    <property type="evidence" value="ECO:0007669"/>
    <property type="project" value="TreeGrafter"/>
</dbReference>
<evidence type="ECO:0000256" key="1">
    <source>
        <dbReference type="ARBA" id="ARBA00001933"/>
    </source>
</evidence>
<organism evidence="3">
    <name type="scientific">marine metagenome</name>
    <dbReference type="NCBI Taxonomy" id="408172"/>
    <lineage>
        <taxon>unclassified sequences</taxon>
        <taxon>metagenomes</taxon>
        <taxon>ecological metagenomes</taxon>
    </lineage>
</organism>
<name>A0A382V5V1_9ZZZZ</name>